<protein>
    <submittedName>
        <fullName evidence="1">Uncharacterized protein</fullName>
    </submittedName>
</protein>
<dbReference type="PANTHER" id="PTHR14187:SF82">
    <property type="entry name" value="FAMILY CHAPERONE, PUTATIVE (AFU_ORTHOLOGUE AFUA_7G08575)-RELATED"/>
    <property type="match status" value="1"/>
</dbReference>
<keyword evidence="2" id="KW-1185">Reference proteome</keyword>
<dbReference type="RefSeq" id="XP_060297644.1">
    <property type="nucleotide sequence ID" value="XM_060447900.1"/>
</dbReference>
<comment type="caution">
    <text evidence="1">The sequence shown here is derived from an EMBL/GenBank/DDBJ whole genome shotgun (WGS) entry which is preliminary data.</text>
</comment>
<proteinExistence type="predicted"/>
<gene>
    <name evidence="1" type="ORF">B0T26DRAFT_869972</name>
</gene>
<dbReference type="InterPro" id="IPR043129">
    <property type="entry name" value="ATPase_NBD"/>
</dbReference>
<organism evidence="1 2">
    <name type="scientific">Lasiosphaeria miniovina</name>
    <dbReference type="NCBI Taxonomy" id="1954250"/>
    <lineage>
        <taxon>Eukaryota</taxon>
        <taxon>Fungi</taxon>
        <taxon>Dikarya</taxon>
        <taxon>Ascomycota</taxon>
        <taxon>Pezizomycotina</taxon>
        <taxon>Sordariomycetes</taxon>
        <taxon>Sordariomycetidae</taxon>
        <taxon>Sordariales</taxon>
        <taxon>Lasiosphaeriaceae</taxon>
        <taxon>Lasiosphaeria</taxon>
    </lineage>
</organism>
<dbReference type="GeneID" id="85331170"/>
<evidence type="ECO:0000313" key="1">
    <source>
        <dbReference type="EMBL" id="KAK0721720.1"/>
    </source>
</evidence>
<dbReference type="EMBL" id="JAUIRO010000003">
    <property type="protein sequence ID" value="KAK0721720.1"/>
    <property type="molecule type" value="Genomic_DNA"/>
</dbReference>
<name>A0AA40ATG8_9PEZI</name>
<dbReference type="Gene3D" id="3.90.640.10">
    <property type="entry name" value="Actin, Chain A, domain 4"/>
    <property type="match status" value="1"/>
</dbReference>
<dbReference type="Proteomes" id="UP001172101">
    <property type="component" value="Unassembled WGS sequence"/>
</dbReference>
<sequence>MREGYDKDEFGVGDTFVVCDASGGTVDLIAYKITRVKPDFRIEEAAIGSGVKCGATFVDRELLGWLEHWIGSEAYKKTPPSATRHGSNMMKAFEFAKCNFSGDDDDMEILLLAECGIYTDKRLNIKQHVLTLKGEQMELVFEPCVNRTLELTDGQVDSVMKTSSKKPKMVFVVGGFGSNPYLYSKIEEYCSERSIATRFPPHPWSAAAWGAMCRGLEIGTDDLHHVIAVRLARQHYGTPVLDVFRPGVHDPEDMFIPTPIPRRSASTWRRSLSLATTAWSRASWVACYDNKPPAQLAEPAARFICHVQGDFSDVS</sequence>
<dbReference type="PANTHER" id="PTHR14187">
    <property type="entry name" value="ALPHA KINASE/ELONGATION FACTOR 2 KINASE"/>
    <property type="match status" value="1"/>
</dbReference>
<dbReference type="AlphaFoldDB" id="A0AA40ATG8"/>
<dbReference type="SUPFAM" id="SSF53067">
    <property type="entry name" value="Actin-like ATPase domain"/>
    <property type="match status" value="1"/>
</dbReference>
<dbReference type="Gene3D" id="3.30.420.40">
    <property type="match status" value="2"/>
</dbReference>
<reference evidence="1" key="1">
    <citation type="submission" date="2023-06" db="EMBL/GenBank/DDBJ databases">
        <title>Genome-scale phylogeny and comparative genomics of the fungal order Sordariales.</title>
        <authorList>
            <consortium name="Lawrence Berkeley National Laboratory"/>
            <person name="Hensen N."/>
            <person name="Bonometti L."/>
            <person name="Westerberg I."/>
            <person name="Brannstrom I.O."/>
            <person name="Guillou S."/>
            <person name="Cros-Aarteil S."/>
            <person name="Calhoun S."/>
            <person name="Haridas S."/>
            <person name="Kuo A."/>
            <person name="Mondo S."/>
            <person name="Pangilinan J."/>
            <person name="Riley R."/>
            <person name="LaButti K."/>
            <person name="Andreopoulos B."/>
            <person name="Lipzen A."/>
            <person name="Chen C."/>
            <person name="Yanf M."/>
            <person name="Daum C."/>
            <person name="Ng V."/>
            <person name="Clum A."/>
            <person name="Steindorff A."/>
            <person name="Ohm R."/>
            <person name="Martin F."/>
            <person name="Silar P."/>
            <person name="Natvig D."/>
            <person name="Lalanne C."/>
            <person name="Gautier V."/>
            <person name="Ament-velasquez S.L."/>
            <person name="Kruys A."/>
            <person name="Hutchinson M.I."/>
            <person name="Powell A.J."/>
            <person name="Barry K."/>
            <person name="Miller A.N."/>
            <person name="Grigoriev I.V."/>
            <person name="Debuchy R."/>
            <person name="Gladieux P."/>
            <person name="Thoren M.H."/>
            <person name="Johannesson H."/>
        </authorList>
    </citation>
    <scope>NUCLEOTIDE SEQUENCE</scope>
    <source>
        <strain evidence="1">SMH2392-1A</strain>
    </source>
</reference>
<accession>A0AA40ATG8</accession>
<dbReference type="CDD" id="cd10170">
    <property type="entry name" value="ASKHA_NBD_HSP70"/>
    <property type="match status" value="1"/>
</dbReference>
<evidence type="ECO:0000313" key="2">
    <source>
        <dbReference type="Proteomes" id="UP001172101"/>
    </source>
</evidence>